<evidence type="ECO:0000256" key="1">
    <source>
        <dbReference type="ARBA" id="ARBA00022614"/>
    </source>
</evidence>
<dbReference type="AlphaFoldDB" id="A0AAV2QPA4"/>
<gene>
    <name evidence="4" type="ORF">MNOR_LOCUS15162</name>
</gene>
<dbReference type="InterPro" id="IPR003591">
    <property type="entry name" value="Leu-rich_rpt_typical-subtyp"/>
</dbReference>
<organism evidence="4 5">
    <name type="scientific">Meganyctiphanes norvegica</name>
    <name type="common">Northern krill</name>
    <name type="synonym">Thysanopoda norvegica</name>
    <dbReference type="NCBI Taxonomy" id="48144"/>
    <lineage>
        <taxon>Eukaryota</taxon>
        <taxon>Metazoa</taxon>
        <taxon>Ecdysozoa</taxon>
        <taxon>Arthropoda</taxon>
        <taxon>Crustacea</taxon>
        <taxon>Multicrustacea</taxon>
        <taxon>Malacostraca</taxon>
        <taxon>Eumalacostraca</taxon>
        <taxon>Eucarida</taxon>
        <taxon>Euphausiacea</taxon>
        <taxon>Euphausiidae</taxon>
        <taxon>Meganyctiphanes</taxon>
    </lineage>
</organism>
<accession>A0AAV2QPA4</accession>
<dbReference type="SUPFAM" id="SSF52058">
    <property type="entry name" value="L domain-like"/>
    <property type="match status" value="1"/>
</dbReference>
<dbReference type="PANTHER" id="PTHR24369:SF204">
    <property type="entry name" value="PROTEIN PHOSPHATASE 1 REGULATORY SUBUNIT 29-RELATED"/>
    <property type="match status" value="1"/>
</dbReference>
<name>A0AAV2QPA4_MEGNR</name>
<evidence type="ECO:0000313" key="5">
    <source>
        <dbReference type="Proteomes" id="UP001497623"/>
    </source>
</evidence>
<protein>
    <recommendedName>
        <fullName evidence="6">Oplophorus-luciferin 2-monooxygenase non-catalytic subunit</fullName>
    </recommendedName>
</protein>
<keyword evidence="5" id="KW-1185">Reference proteome</keyword>
<dbReference type="PANTHER" id="PTHR24369">
    <property type="entry name" value="ANTIGEN BSP, PUTATIVE-RELATED"/>
    <property type="match status" value="1"/>
</dbReference>
<dbReference type="Gene3D" id="3.80.10.10">
    <property type="entry name" value="Ribonuclease Inhibitor"/>
    <property type="match status" value="2"/>
</dbReference>
<dbReference type="EMBL" id="CAXKWB010009371">
    <property type="protein sequence ID" value="CAL4094515.1"/>
    <property type="molecule type" value="Genomic_DNA"/>
</dbReference>
<dbReference type="InterPro" id="IPR050541">
    <property type="entry name" value="LRR_TM_domain-containing"/>
</dbReference>
<reference evidence="4 5" key="1">
    <citation type="submission" date="2024-05" db="EMBL/GenBank/DDBJ databases">
        <authorList>
            <person name="Wallberg A."/>
        </authorList>
    </citation>
    <scope>NUCLEOTIDE SEQUENCE [LARGE SCALE GENOMIC DNA]</scope>
</reference>
<dbReference type="InterPro" id="IPR032675">
    <property type="entry name" value="LRR_dom_sf"/>
</dbReference>
<evidence type="ECO:0000256" key="3">
    <source>
        <dbReference type="SAM" id="SignalP"/>
    </source>
</evidence>
<sequence>MNLFIQISYKLFLLLSFTQCIGCENVPELAENADKFDFEQACPDADDIYPCECIFNDWNNTMNLNCTMVEGEDELAQVFASLPSLNFDSLVMSENRNVKILKAGVFGNVTFKELSFTLGVLEEVEAGALDGSMNTATTIEFDANDISIFPFETIEGFTNLRYLSLEKNSIAVFPRISSQSLNYLSLIWNPTGNFPADAFENLPSLIIVELGLSDVVSIEAGAFSNLSELYELGLEFNLLSHIPAGAFATSSANLDEIYINNNRIEEVEPNAFQAVNGMRIYLSDNKLTLLKEEVWRPLVEANVHLGLYGNPLECGCDLAWLVLEPELMHQVFANSQCADGVLLHDLDPGIFEDC</sequence>
<feature type="chain" id="PRO_5044022118" description="Oplophorus-luciferin 2-monooxygenase non-catalytic subunit" evidence="3">
    <location>
        <begin position="24"/>
        <end position="354"/>
    </location>
</feature>
<evidence type="ECO:0000313" key="4">
    <source>
        <dbReference type="EMBL" id="CAL4094515.1"/>
    </source>
</evidence>
<dbReference type="Pfam" id="PF13855">
    <property type="entry name" value="LRR_8"/>
    <property type="match status" value="1"/>
</dbReference>
<feature type="signal peptide" evidence="3">
    <location>
        <begin position="1"/>
        <end position="23"/>
    </location>
</feature>
<comment type="caution">
    <text evidence="4">The sequence shown here is derived from an EMBL/GenBank/DDBJ whole genome shotgun (WGS) entry which is preliminary data.</text>
</comment>
<dbReference type="SMART" id="SM00369">
    <property type="entry name" value="LRR_TYP"/>
    <property type="match status" value="4"/>
</dbReference>
<dbReference type="InterPro" id="IPR001611">
    <property type="entry name" value="Leu-rich_rpt"/>
</dbReference>
<dbReference type="GO" id="GO:0005886">
    <property type="term" value="C:plasma membrane"/>
    <property type="evidence" value="ECO:0007669"/>
    <property type="project" value="TreeGrafter"/>
</dbReference>
<keyword evidence="2" id="KW-0677">Repeat</keyword>
<dbReference type="Proteomes" id="UP001497623">
    <property type="component" value="Unassembled WGS sequence"/>
</dbReference>
<keyword evidence="3" id="KW-0732">Signal</keyword>
<keyword evidence="1" id="KW-0433">Leucine-rich repeat</keyword>
<proteinExistence type="predicted"/>
<evidence type="ECO:0000256" key="2">
    <source>
        <dbReference type="ARBA" id="ARBA00022737"/>
    </source>
</evidence>
<evidence type="ECO:0008006" key="6">
    <source>
        <dbReference type="Google" id="ProtNLM"/>
    </source>
</evidence>